<name>A0ABS8DFZ0_9FIRM</name>
<protein>
    <submittedName>
        <fullName evidence="4">ROK family protein</fullName>
    </submittedName>
</protein>
<dbReference type="InterPro" id="IPR036390">
    <property type="entry name" value="WH_DNA-bd_sf"/>
</dbReference>
<dbReference type="SUPFAM" id="SSF46785">
    <property type="entry name" value="Winged helix' DNA-binding domain"/>
    <property type="match status" value="1"/>
</dbReference>
<dbReference type="PANTHER" id="PTHR18964:SF149">
    <property type="entry name" value="BIFUNCTIONAL UDP-N-ACETYLGLUCOSAMINE 2-EPIMERASE_N-ACETYLMANNOSAMINE KINASE"/>
    <property type="match status" value="1"/>
</dbReference>
<dbReference type="InterPro" id="IPR036388">
    <property type="entry name" value="WH-like_DNA-bd_sf"/>
</dbReference>
<comment type="function">
    <text evidence="1">Transcriptional repressor of xylose-utilizing enzymes.</text>
</comment>
<dbReference type="Proteomes" id="UP001299546">
    <property type="component" value="Unassembled WGS sequence"/>
</dbReference>
<proteinExistence type="inferred from homology"/>
<organism evidence="4 5">
    <name type="scientific">Bariatricus massiliensis</name>
    <dbReference type="NCBI Taxonomy" id="1745713"/>
    <lineage>
        <taxon>Bacteria</taxon>
        <taxon>Bacillati</taxon>
        <taxon>Bacillota</taxon>
        <taxon>Clostridia</taxon>
        <taxon>Lachnospirales</taxon>
        <taxon>Lachnospiraceae</taxon>
        <taxon>Bariatricus</taxon>
    </lineage>
</organism>
<keyword evidence="3" id="KW-0119">Carbohydrate metabolism</keyword>
<dbReference type="EMBL" id="JAJCIS010000004">
    <property type="protein sequence ID" value="MCB7387331.1"/>
    <property type="molecule type" value="Genomic_DNA"/>
</dbReference>
<dbReference type="Gene3D" id="3.30.420.40">
    <property type="match status" value="2"/>
</dbReference>
<dbReference type="RefSeq" id="WP_066737808.1">
    <property type="nucleotide sequence ID" value="NZ_JAJCIQ010000005.1"/>
</dbReference>
<evidence type="ECO:0000313" key="4">
    <source>
        <dbReference type="EMBL" id="MCB7387331.1"/>
    </source>
</evidence>
<dbReference type="PANTHER" id="PTHR18964">
    <property type="entry name" value="ROK (REPRESSOR, ORF, KINASE) FAMILY"/>
    <property type="match status" value="1"/>
</dbReference>
<evidence type="ECO:0000256" key="1">
    <source>
        <dbReference type="ARBA" id="ARBA00002486"/>
    </source>
</evidence>
<dbReference type="Gene3D" id="1.10.10.10">
    <property type="entry name" value="Winged helix-like DNA-binding domain superfamily/Winged helix DNA-binding domain"/>
    <property type="match status" value="1"/>
</dbReference>
<dbReference type="SUPFAM" id="SSF53067">
    <property type="entry name" value="Actin-like ATPase domain"/>
    <property type="match status" value="1"/>
</dbReference>
<accession>A0ABS8DFZ0</accession>
<gene>
    <name evidence="4" type="ORF">LIZ65_08515</name>
</gene>
<dbReference type="InterPro" id="IPR043129">
    <property type="entry name" value="ATPase_NBD"/>
</dbReference>
<reference evidence="4 5" key="1">
    <citation type="submission" date="2021-10" db="EMBL/GenBank/DDBJ databases">
        <title>Collection of gut derived symbiotic bacterial strains cultured from healthy donors.</title>
        <authorList>
            <person name="Lin H."/>
            <person name="Littmann E."/>
            <person name="Kohout C."/>
            <person name="Pamer E.G."/>
        </authorList>
    </citation>
    <scope>NUCLEOTIDE SEQUENCE [LARGE SCALE GENOMIC DNA]</scope>
    <source>
        <strain evidence="4 5">DFI.1.165</strain>
    </source>
</reference>
<comment type="caution">
    <text evidence="4">The sequence shown here is derived from an EMBL/GenBank/DDBJ whole genome shotgun (WGS) entry which is preliminary data.</text>
</comment>
<evidence type="ECO:0000313" key="5">
    <source>
        <dbReference type="Proteomes" id="UP001299546"/>
    </source>
</evidence>
<comment type="similarity">
    <text evidence="2">Belongs to the ROK (NagC/XylR) family.</text>
</comment>
<sequence>MKLGSNIIDIQKKNRCIVLQTLMEHPEISRVDLVRITELNKATITNIIRDFLEMGIVKDIGQISASNGRKVAGLSLCMDDVVSVILCIRKDYVAAAVCNVHGEIRNYVKVPYRDDSDIQKILKQYKEEVDKQLAYSRDNNLKVLGLSVATLGWLLHEEDRYYIKADDVEVLGEVDIKGAFREMFPDMEIWVDHDANMSALAEWHKLGKKSDRMPESLLSIVGGIGFGGGIIIRGEVFGGFNGIAGEVGHMGINCLTRRHGKNSDFSGIWEDYASPLSIRDNVRENWMDYPDTVLAEDSTLEEIYSAYEAGDDLAEWVMKRAARYLAYGLTGLTFILNPEVIVLGDEIIRSKKFERQLYAYMKRFLPPELYKTLNIQFSDFDKNGILVGAGLAMVKHYLRTYEMIDFITEVYKKQP</sequence>
<dbReference type="InterPro" id="IPR000600">
    <property type="entry name" value="ROK"/>
</dbReference>
<keyword evidence="5" id="KW-1185">Reference proteome</keyword>
<dbReference type="Pfam" id="PF00480">
    <property type="entry name" value="ROK"/>
    <property type="match status" value="1"/>
</dbReference>
<evidence type="ECO:0000256" key="3">
    <source>
        <dbReference type="ARBA" id="ARBA00022629"/>
    </source>
</evidence>
<evidence type="ECO:0000256" key="2">
    <source>
        <dbReference type="ARBA" id="ARBA00006479"/>
    </source>
</evidence>
<keyword evidence="3" id="KW-0859">Xylose metabolism</keyword>